<keyword evidence="2" id="KW-1185">Reference proteome</keyword>
<gene>
    <name evidence="1" type="ORF">H8S37_10665</name>
</gene>
<dbReference type="RefSeq" id="WP_186876051.1">
    <property type="nucleotide sequence ID" value="NZ_JACOPF010000002.1"/>
</dbReference>
<protein>
    <recommendedName>
        <fullName evidence="3">TIR domain-containing protein</fullName>
    </recommendedName>
</protein>
<sequence length="370" mass="41648">MRNIVEIKHTGQTVKRIDYENVKQTEKKEAIKTTEKPKRDEAVFTDRVAEGEKLQQLIETLKKEYPQIHFKTEQAGTGAERDIIADALEEMSEGYVLFLSEEFLSAGGKGSYEKKEKMLIECVKRLAAYRVPAGVFLEEDRAVFWQKEKAEEAALGICKETARAGAEIDSTLPSPSERLWAKSGLSVSSSYNVAAAYSRLAGAKTKSTVQTVMQQTRRDITSLKFLSLYGDEKERIKARAAVKSLQKLLLRGRVKIESFEEEHLTDARRKKAERREERKRELQALLELKRHRTARHSRDGAIRMEGRLEKLNVPGYYDREKQKLYASPPMKSAAVETGTSGFGPAESLPEGGTAVQAPAEGFVLTEIVSF</sequence>
<evidence type="ECO:0008006" key="3">
    <source>
        <dbReference type="Google" id="ProtNLM"/>
    </source>
</evidence>
<reference evidence="1" key="1">
    <citation type="submission" date="2020-08" db="EMBL/GenBank/DDBJ databases">
        <title>Genome public.</title>
        <authorList>
            <person name="Liu C."/>
            <person name="Sun Q."/>
        </authorList>
    </citation>
    <scope>NUCLEOTIDE SEQUENCE</scope>
    <source>
        <strain evidence="1">NSJ-55</strain>
    </source>
</reference>
<comment type="caution">
    <text evidence="1">The sequence shown here is derived from an EMBL/GenBank/DDBJ whole genome shotgun (WGS) entry which is preliminary data.</text>
</comment>
<organism evidence="1 2">
    <name type="scientific">Mediterraneibacter hominis</name>
    <dbReference type="NCBI Taxonomy" id="2763054"/>
    <lineage>
        <taxon>Bacteria</taxon>
        <taxon>Bacillati</taxon>
        <taxon>Bacillota</taxon>
        <taxon>Clostridia</taxon>
        <taxon>Lachnospirales</taxon>
        <taxon>Lachnospiraceae</taxon>
        <taxon>Mediterraneibacter</taxon>
    </lineage>
</organism>
<proteinExistence type="predicted"/>
<name>A0A923LK22_9FIRM</name>
<dbReference type="EMBL" id="JACOPF010000002">
    <property type="protein sequence ID" value="MBC5689379.1"/>
    <property type="molecule type" value="Genomic_DNA"/>
</dbReference>
<accession>A0A923LK22</accession>
<dbReference type="AlphaFoldDB" id="A0A923LK22"/>
<dbReference type="Proteomes" id="UP000652477">
    <property type="component" value="Unassembled WGS sequence"/>
</dbReference>
<evidence type="ECO:0000313" key="2">
    <source>
        <dbReference type="Proteomes" id="UP000652477"/>
    </source>
</evidence>
<evidence type="ECO:0000313" key="1">
    <source>
        <dbReference type="EMBL" id="MBC5689379.1"/>
    </source>
</evidence>